<feature type="signal peptide" evidence="1">
    <location>
        <begin position="1"/>
        <end position="22"/>
    </location>
</feature>
<dbReference type="EMBL" id="WWCU01000038">
    <property type="protein sequence ID" value="MYN10438.1"/>
    <property type="molecule type" value="Genomic_DNA"/>
</dbReference>
<keyword evidence="3" id="KW-1185">Reference proteome</keyword>
<gene>
    <name evidence="2" type="ORF">GTP77_24250</name>
</gene>
<dbReference type="InterPro" id="IPR049973">
    <property type="entry name" value="STY0301-like"/>
</dbReference>
<accession>A0A7X4KPM9</accession>
<evidence type="ECO:0000313" key="3">
    <source>
        <dbReference type="Proteomes" id="UP000450676"/>
    </source>
</evidence>
<reference evidence="2 3" key="1">
    <citation type="submission" date="2019-12" db="EMBL/GenBank/DDBJ databases">
        <title>Novel species isolated from a subtropical stream in China.</title>
        <authorList>
            <person name="Lu H."/>
        </authorList>
    </citation>
    <scope>NUCLEOTIDE SEQUENCE [LARGE SCALE GENOMIC DNA]</scope>
    <source>
        <strain evidence="2 3">FT127W</strain>
    </source>
</reference>
<proteinExistence type="predicted"/>
<dbReference type="NCBIfam" id="NF042415">
    <property type="entry name" value="STY0301_fam"/>
    <property type="match status" value="1"/>
</dbReference>
<dbReference type="AlphaFoldDB" id="A0A7X4KPM9"/>
<comment type="caution">
    <text evidence="2">The sequence shown here is derived from an EMBL/GenBank/DDBJ whole genome shotgun (WGS) entry which is preliminary data.</text>
</comment>
<dbReference type="Proteomes" id="UP000450676">
    <property type="component" value="Unassembled WGS sequence"/>
</dbReference>
<name>A0A7X4KPM9_9BURK</name>
<feature type="chain" id="PRO_5030833225" evidence="1">
    <location>
        <begin position="23"/>
        <end position="142"/>
    </location>
</feature>
<evidence type="ECO:0000256" key="1">
    <source>
        <dbReference type="SAM" id="SignalP"/>
    </source>
</evidence>
<keyword evidence="1" id="KW-0732">Signal</keyword>
<dbReference type="RefSeq" id="WP_161074730.1">
    <property type="nucleotide sequence ID" value="NZ_WWCU01000038.1"/>
</dbReference>
<organism evidence="2 3">
    <name type="scientific">Pseudoduganella aquatica</name>
    <dbReference type="NCBI Taxonomy" id="2660641"/>
    <lineage>
        <taxon>Bacteria</taxon>
        <taxon>Pseudomonadati</taxon>
        <taxon>Pseudomonadota</taxon>
        <taxon>Betaproteobacteria</taxon>
        <taxon>Burkholderiales</taxon>
        <taxon>Oxalobacteraceae</taxon>
        <taxon>Telluria group</taxon>
        <taxon>Pseudoduganella</taxon>
    </lineage>
</organism>
<sequence>MAHYHLYLAAALGTSVTLMASAATQHLIECPPEIPQDSVSITNPPTGWTPFARTSLRLSYAEPMFGPPAAKGFLKPSRSTASGDVWEELEGMIEGGKWIACRYGERGEVILAKRIADNTLACTVVSKKDKQGVKRLEISCIW</sequence>
<protein>
    <submittedName>
        <fullName evidence="2">Uncharacterized protein</fullName>
    </submittedName>
</protein>
<evidence type="ECO:0000313" key="2">
    <source>
        <dbReference type="EMBL" id="MYN10438.1"/>
    </source>
</evidence>